<evidence type="ECO:0000313" key="3">
    <source>
        <dbReference type="Proteomes" id="UP000305233"/>
    </source>
</evidence>
<evidence type="ECO:0000259" key="1">
    <source>
        <dbReference type="Pfam" id="PF05368"/>
    </source>
</evidence>
<dbReference type="SUPFAM" id="SSF51735">
    <property type="entry name" value="NAD(P)-binding Rossmann-fold domains"/>
    <property type="match status" value="1"/>
</dbReference>
<dbReference type="AlphaFoldDB" id="A0A4S5E3N1"/>
<gene>
    <name evidence="2" type="ORF">E8P82_10470</name>
</gene>
<dbReference type="PANTHER" id="PTHR43162">
    <property type="match status" value="1"/>
</dbReference>
<dbReference type="InterPro" id="IPR051604">
    <property type="entry name" value="Ergot_Alk_Oxidoreductase"/>
</dbReference>
<dbReference type="OrthoDB" id="5180065at2"/>
<protein>
    <submittedName>
        <fullName evidence="2">SDR family NAD(P)-dependent oxidoreductase</fullName>
    </submittedName>
</protein>
<dbReference type="EMBL" id="SSWH01000008">
    <property type="protein sequence ID" value="THJ66046.1"/>
    <property type="molecule type" value="Genomic_DNA"/>
</dbReference>
<accession>A0A4S5E3N1</accession>
<reference evidence="2 3" key="1">
    <citation type="submission" date="2019-04" db="EMBL/GenBank/DDBJ databases">
        <authorList>
            <person name="Liu Q."/>
            <person name="Xin Y.-H."/>
        </authorList>
    </citation>
    <scope>NUCLEOTIDE SEQUENCE [LARGE SCALE GENOMIC DNA]</scope>
    <source>
        <strain evidence="2 3">AM23</strain>
    </source>
</reference>
<keyword evidence="3" id="KW-1185">Reference proteome</keyword>
<name>A0A4S5E3N1_9MICC</name>
<dbReference type="Pfam" id="PF05368">
    <property type="entry name" value="NmrA"/>
    <property type="match status" value="1"/>
</dbReference>
<dbReference type="InterPro" id="IPR008030">
    <property type="entry name" value="NmrA-like"/>
</dbReference>
<dbReference type="Gene3D" id="3.40.50.720">
    <property type="entry name" value="NAD(P)-binding Rossmann-like Domain"/>
    <property type="match status" value="1"/>
</dbReference>
<dbReference type="Gene3D" id="3.90.25.10">
    <property type="entry name" value="UDP-galactose 4-epimerase, domain 1"/>
    <property type="match status" value="1"/>
</dbReference>
<dbReference type="InterPro" id="IPR036291">
    <property type="entry name" value="NAD(P)-bd_dom_sf"/>
</dbReference>
<proteinExistence type="predicted"/>
<organism evidence="2 3">
    <name type="scientific">Arthrobacter echini</name>
    <dbReference type="NCBI Taxonomy" id="1529066"/>
    <lineage>
        <taxon>Bacteria</taxon>
        <taxon>Bacillati</taxon>
        <taxon>Actinomycetota</taxon>
        <taxon>Actinomycetes</taxon>
        <taxon>Micrococcales</taxon>
        <taxon>Micrococcaceae</taxon>
        <taxon>Arthrobacter</taxon>
    </lineage>
</organism>
<dbReference type="Proteomes" id="UP000305233">
    <property type="component" value="Unassembled WGS sequence"/>
</dbReference>
<feature type="domain" description="NmrA-like" evidence="1">
    <location>
        <begin position="7"/>
        <end position="218"/>
    </location>
</feature>
<sequence>MYRTYMNSPLLVTGATGNVGRPLVQALRAEGADVRPAARHNEDPDGVMFDFKDAATWEQAFDGVRSMFLVRPPHLARISSDLVPALAYARTAGVRHVVLLSVQGAGRVPVLPHAAMERWLRRSGLDWTFLRPSYFDQNLSTVFAADIRDRRQIVVPAGDGRTAFVDAVDVAAVAASALLEPQRHIGRTWTPTSDEALTYEEVAAVFSDVLGTRVTYRRPSIRAYLLHARRTLGFDPPMAAMTALIHAAARLGVAGHVTGDVRRVTGHAPTTLGDFVRREKHVWE</sequence>
<comment type="caution">
    <text evidence="2">The sequence shown here is derived from an EMBL/GenBank/DDBJ whole genome shotgun (WGS) entry which is preliminary data.</text>
</comment>
<dbReference type="PANTHER" id="PTHR43162:SF1">
    <property type="entry name" value="PRESTALK A DIFFERENTIATION PROTEIN A"/>
    <property type="match status" value="1"/>
</dbReference>
<evidence type="ECO:0000313" key="2">
    <source>
        <dbReference type="EMBL" id="THJ66046.1"/>
    </source>
</evidence>